<keyword evidence="3 4" id="KW-0418">Kinase</keyword>
<dbReference type="EMBL" id="JACOON010000004">
    <property type="protein sequence ID" value="MBC5648221.1"/>
    <property type="molecule type" value="Genomic_DNA"/>
</dbReference>
<dbReference type="SUPFAM" id="SSF110738">
    <property type="entry name" value="Glycerate kinase I"/>
    <property type="match status" value="1"/>
</dbReference>
<gene>
    <name evidence="5" type="ORF">H8S18_07715</name>
</gene>
<keyword evidence="6" id="KW-1185">Reference proteome</keyword>
<evidence type="ECO:0000313" key="5">
    <source>
        <dbReference type="EMBL" id="MBC5648221.1"/>
    </source>
</evidence>
<evidence type="ECO:0000256" key="1">
    <source>
        <dbReference type="ARBA" id="ARBA00006284"/>
    </source>
</evidence>
<evidence type="ECO:0000313" key="6">
    <source>
        <dbReference type="Proteomes" id="UP000606889"/>
    </source>
</evidence>
<dbReference type="GO" id="GO:0016301">
    <property type="term" value="F:kinase activity"/>
    <property type="evidence" value="ECO:0007669"/>
    <property type="project" value="UniProtKB-KW"/>
</dbReference>
<protein>
    <submittedName>
        <fullName evidence="5">Glycerate kinase</fullName>
    </submittedName>
</protein>
<dbReference type="InterPro" id="IPR004381">
    <property type="entry name" value="Glycerate_kinase"/>
</dbReference>
<dbReference type="RefSeq" id="WP_186857736.1">
    <property type="nucleotide sequence ID" value="NZ_JACOON010000004.1"/>
</dbReference>
<proteinExistence type="inferred from homology"/>
<sequence length="386" mass="39587">MKIVIAMDSFKGTLSSLAAGEAVKEGFLTVFPDTAADVVCVADGGEGMTDAMMRNMGGKIFSETVSGPLGEPVQAHWGMAGDVAVIEMAAAAGLPLLEGKLRAPCRSTTYGVGELIKCALSAGAGTIIVGLGGSATNDGGAGMAQALGIRFRDRNGNELEPGGLALRDLEEIDKKGMDPRLANCTVIAACDVTNPLCGPNGATYVYGPQKGVNEGTAEKLDGALRHFSEVVRLKTGKDFAKLPGAGAAGGLGFGLMALLNARVQPGIETVLASAGMEKRVQTADLVVTGEGTMDGQTVNGKTPVGVAAYAKLCRVPVLAVAGQLKPGYEKVYSAGIDAAISCVSEIKPWEEVKTDARGALVRAAQNAARFLRTGQMISVPAAVFKR</sequence>
<dbReference type="Gene3D" id="3.90.1510.10">
    <property type="entry name" value="Glycerate kinase, domain 2"/>
    <property type="match status" value="1"/>
</dbReference>
<dbReference type="Gene3D" id="3.40.50.10350">
    <property type="entry name" value="Glycerate kinase, domain 1"/>
    <property type="match status" value="1"/>
</dbReference>
<dbReference type="PIRSF" id="PIRSF006078">
    <property type="entry name" value="GlxK"/>
    <property type="match status" value="1"/>
</dbReference>
<reference evidence="5 6" key="1">
    <citation type="submission" date="2020-08" db="EMBL/GenBank/DDBJ databases">
        <title>Genome public.</title>
        <authorList>
            <person name="Liu C."/>
            <person name="Sun Q."/>
        </authorList>
    </citation>
    <scope>NUCLEOTIDE SEQUENCE [LARGE SCALE GENOMIC DNA]</scope>
    <source>
        <strain evidence="5 6">NSJ-35</strain>
    </source>
</reference>
<dbReference type="PANTHER" id="PTHR21599:SF0">
    <property type="entry name" value="GLYCERATE KINASE"/>
    <property type="match status" value="1"/>
</dbReference>
<evidence type="ECO:0000256" key="4">
    <source>
        <dbReference type="PIRNR" id="PIRNR006078"/>
    </source>
</evidence>
<dbReference type="PANTHER" id="PTHR21599">
    <property type="entry name" value="GLYCERATE KINASE"/>
    <property type="match status" value="1"/>
</dbReference>
<dbReference type="Proteomes" id="UP000606889">
    <property type="component" value="Unassembled WGS sequence"/>
</dbReference>
<evidence type="ECO:0000256" key="2">
    <source>
        <dbReference type="ARBA" id="ARBA00022679"/>
    </source>
</evidence>
<dbReference type="InterPro" id="IPR036129">
    <property type="entry name" value="Glycerate_kinase_sf"/>
</dbReference>
<keyword evidence="2 4" id="KW-0808">Transferase</keyword>
<dbReference type="InterPro" id="IPR018193">
    <property type="entry name" value="Glyc_kinase_flavodox-like_fold"/>
</dbReference>
<organism evidence="5 6">
    <name type="scientific">Christensenella tenuis</name>
    <dbReference type="NCBI Taxonomy" id="2763033"/>
    <lineage>
        <taxon>Bacteria</taxon>
        <taxon>Bacillati</taxon>
        <taxon>Bacillota</taxon>
        <taxon>Clostridia</taxon>
        <taxon>Christensenellales</taxon>
        <taxon>Christensenellaceae</taxon>
        <taxon>Christensenella</taxon>
    </lineage>
</organism>
<dbReference type="Pfam" id="PF02595">
    <property type="entry name" value="Gly_kinase"/>
    <property type="match status" value="1"/>
</dbReference>
<comment type="caution">
    <text evidence="5">The sequence shown here is derived from an EMBL/GenBank/DDBJ whole genome shotgun (WGS) entry which is preliminary data.</text>
</comment>
<comment type="similarity">
    <text evidence="1 4">Belongs to the glycerate kinase type-1 family.</text>
</comment>
<dbReference type="NCBIfam" id="TIGR00045">
    <property type="entry name" value="glycerate kinase"/>
    <property type="match status" value="1"/>
</dbReference>
<dbReference type="InterPro" id="IPR018197">
    <property type="entry name" value="Glycerate_kinase_RE-like"/>
</dbReference>
<accession>A0ABR7EEL6</accession>
<evidence type="ECO:0000256" key="3">
    <source>
        <dbReference type="ARBA" id="ARBA00022777"/>
    </source>
</evidence>
<name>A0ABR7EEL6_9FIRM</name>